<evidence type="ECO:0000256" key="4">
    <source>
        <dbReference type="ARBA" id="ARBA00022475"/>
    </source>
</evidence>
<evidence type="ECO:0000256" key="1">
    <source>
        <dbReference type="ARBA" id="ARBA00001970"/>
    </source>
</evidence>
<dbReference type="GO" id="GO:0020037">
    <property type="term" value="F:heme binding"/>
    <property type="evidence" value="ECO:0007669"/>
    <property type="project" value="TreeGrafter"/>
</dbReference>
<evidence type="ECO:0000256" key="9">
    <source>
        <dbReference type="ARBA" id="ARBA00022989"/>
    </source>
</evidence>
<evidence type="ECO:0000256" key="2">
    <source>
        <dbReference type="ARBA" id="ARBA00004651"/>
    </source>
</evidence>
<dbReference type="InterPro" id="IPR011577">
    <property type="entry name" value="Cyt_b561_bac/Ni-Hgenase"/>
</dbReference>
<dbReference type="PANTHER" id="PTHR30529">
    <property type="entry name" value="CYTOCHROME B561"/>
    <property type="match status" value="1"/>
</dbReference>
<dbReference type="SUPFAM" id="SSF81342">
    <property type="entry name" value="Transmembrane di-heme cytochromes"/>
    <property type="match status" value="1"/>
</dbReference>
<dbReference type="GO" id="GO:0022904">
    <property type="term" value="P:respiratory electron transport chain"/>
    <property type="evidence" value="ECO:0007669"/>
    <property type="project" value="InterPro"/>
</dbReference>
<reference evidence="15 16" key="1">
    <citation type="submission" date="2019-05" db="EMBL/GenBank/DDBJ databases">
        <authorList>
            <person name="Pankratov T."/>
            <person name="Grouzdev D."/>
        </authorList>
    </citation>
    <scope>NUCLEOTIDE SEQUENCE [LARGE SCALE GENOMIC DNA]</scope>
    <source>
        <strain evidence="15 16">KEBCLARHB70R</strain>
    </source>
</reference>
<keyword evidence="4" id="KW-1003">Cell membrane</keyword>
<evidence type="ECO:0000256" key="8">
    <source>
        <dbReference type="ARBA" id="ARBA00022982"/>
    </source>
</evidence>
<dbReference type="PANTHER" id="PTHR30529:SF6">
    <property type="entry name" value="BLL0291 PROTEIN"/>
    <property type="match status" value="1"/>
</dbReference>
<accession>A0A5R9J9R1</accession>
<evidence type="ECO:0000313" key="15">
    <source>
        <dbReference type="EMBL" id="TLU74354.1"/>
    </source>
</evidence>
<dbReference type="Proteomes" id="UP000305654">
    <property type="component" value="Unassembled WGS sequence"/>
</dbReference>
<feature type="transmembrane region" description="Helical" evidence="13">
    <location>
        <begin position="59"/>
        <end position="77"/>
    </location>
</feature>
<dbReference type="GO" id="GO:0009055">
    <property type="term" value="F:electron transfer activity"/>
    <property type="evidence" value="ECO:0007669"/>
    <property type="project" value="InterPro"/>
</dbReference>
<dbReference type="AlphaFoldDB" id="A0A5R9J9R1"/>
<feature type="domain" description="Cytochrome b561 bacterial/Ni-hydrogenase" evidence="14">
    <location>
        <begin position="19"/>
        <end position="199"/>
    </location>
</feature>
<keyword evidence="8" id="KW-0249">Electron transport</keyword>
<evidence type="ECO:0000256" key="13">
    <source>
        <dbReference type="SAM" id="Phobius"/>
    </source>
</evidence>
<keyword evidence="6 13" id="KW-0812">Transmembrane</keyword>
<evidence type="ECO:0000256" key="7">
    <source>
        <dbReference type="ARBA" id="ARBA00022723"/>
    </source>
</evidence>
<evidence type="ECO:0000313" key="16">
    <source>
        <dbReference type="Proteomes" id="UP000305654"/>
    </source>
</evidence>
<comment type="caution">
    <text evidence="15">The sequence shown here is derived from an EMBL/GenBank/DDBJ whole genome shotgun (WGS) entry which is preliminary data.</text>
</comment>
<keyword evidence="7" id="KW-0479">Metal-binding</keyword>
<feature type="transmembrane region" description="Helical" evidence="13">
    <location>
        <begin position="97"/>
        <end position="118"/>
    </location>
</feature>
<dbReference type="GO" id="GO:0046872">
    <property type="term" value="F:metal ion binding"/>
    <property type="evidence" value="ECO:0007669"/>
    <property type="project" value="UniProtKB-KW"/>
</dbReference>
<evidence type="ECO:0000256" key="6">
    <source>
        <dbReference type="ARBA" id="ARBA00022692"/>
    </source>
</evidence>
<keyword evidence="9 13" id="KW-1133">Transmembrane helix</keyword>
<dbReference type="InterPro" id="IPR016174">
    <property type="entry name" value="Di-haem_cyt_TM"/>
</dbReference>
<keyword evidence="3" id="KW-0813">Transport</keyword>
<feature type="transmembrane region" description="Helical" evidence="13">
    <location>
        <begin position="26"/>
        <end position="47"/>
    </location>
</feature>
<evidence type="ECO:0000256" key="3">
    <source>
        <dbReference type="ARBA" id="ARBA00022448"/>
    </source>
</evidence>
<comment type="subcellular location">
    <subcellularLocation>
        <location evidence="2">Cell membrane</location>
        <topology evidence="2">Multi-pass membrane protein</topology>
    </subcellularLocation>
</comment>
<dbReference type="EMBL" id="VCDI01000001">
    <property type="protein sequence ID" value="TLU74354.1"/>
    <property type="molecule type" value="Genomic_DNA"/>
</dbReference>
<gene>
    <name evidence="15" type="ORF">FE263_03985</name>
</gene>
<protein>
    <submittedName>
        <fullName evidence="15">Cytochrome b</fullName>
    </submittedName>
</protein>
<evidence type="ECO:0000256" key="10">
    <source>
        <dbReference type="ARBA" id="ARBA00023004"/>
    </source>
</evidence>
<evidence type="ECO:0000256" key="12">
    <source>
        <dbReference type="ARBA" id="ARBA00037975"/>
    </source>
</evidence>
<dbReference type="Pfam" id="PF01292">
    <property type="entry name" value="Ni_hydr_CYTB"/>
    <property type="match status" value="1"/>
</dbReference>
<dbReference type="OrthoDB" id="1247465at2"/>
<keyword evidence="11 13" id="KW-0472">Membrane</keyword>
<dbReference type="GO" id="GO:0005886">
    <property type="term" value="C:plasma membrane"/>
    <property type="evidence" value="ECO:0007669"/>
    <property type="project" value="UniProtKB-SubCell"/>
</dbReference>
<evidence type="ECO:0000259" key="14">
    <source>
        <dbReference type="Pfam" id="PF01292"/>
    </source>
</evidence>
<evidence type="ECO:0000256" key="5">
    <source>
        <dbReference type="ARBA" id="ARBA00022617"/>
    </source>
</evidence>
<comment type="similarity">
    <text evidence="12">Belongs to the cytochrome b561 family.</text>
</comment>
<comment type="cofactor">
    <cofactor evidence="1">
        <name>heme b</name>
        <dbReference type="ChEBI" id="CHEBI:60344"/>
    </cofactor>
</comment>
<keyword evidence="16" id="KW-1185">Reference proteome</keyword>
<organism evidence="15 16">
    <name type="scientific">Lichenicoccus roseus</name>
    <dbReference type="NCBI Taxonomy" id="2683649"/>
    <lineage>
        <taxon>Bacteria</taxon>
        <taxon>Pseudomonadati</taxon>
        <taxon>Pseudomonadota</taxon>
        <taxon>Alphaproteobacteria</taxon>
        <taxon>Acetobacterales</taxon>
        <taxon>Acetobacteraceae</taxon>
        <taxon>Lichenicoccus</taxon>
    </lineage>
</organism>
<dbReference type="InterPro" id="IPR052168">
    <property type="entry name" value="Cytochrome_b561_oxidase"/>
</dbReference>
<feature type="transmembrane region" description="Helical" evidence="13">
    <location>
        <begin position="160"/>
        <end position="180"/>
    </location>
</feature>
<keyword evidence="10" id="KW-0408">Iron</keyword>
<evidence type="ECO:0000256" key="11">
    <source>
        <dbReference type="ARBA" id="ARBA00023136"/>
    </source>
</evidence>
<dbReference type="Gene3D" id="1.20.950.20">
    <property type="entry name" value="Transmembrane di-heme cytochromes, Chain C"/>
    <property type="match status" value="1"/>
</dbReference>
<keyword evidence="5" id="KW-0349">Heme</keyword>
<sequence length="199" mass="22333">MNYVWRGDLASMEGSIVERYTRVAMLLHWSVALLIFVNVTLGWGVGLLADDWVRPAINLHKSIGLTVLALVVLRILWRLTHRPPPLPAGYPRLERMAAHGAHALLYVVILGLPVSGYLHDSAFSQAARHPLTLFGLIEIPRLPAFMALDATTKTHVHAFWFGVHVWLGYVLYVLLGLHVAGALKHQLVDRTPELRRMFS</sequence>
<proteinExistence type="inferred from homology"/>
<name>A0A5R9J9R1_9PROT</name>